<dbReference type="PROSITE" id="PS50054">
    <property type="entry name" value="TYR_PHOSPHATASE_DUAL"/>
    <property type="match status" value="1"/>
</dbReference>
<gene>
    <name evidence="11" type="ORF">KVV02_001453</name>
</gene>
<dbReference type="Gene3D" id="3.90.190.10">
    <property type="entry name" value="Protein tyrosine phosphatase superfamily"/>
    <property type="match status" value="1"/>
</dbReference>
<protein>
    <recommendedName>
        <fullName evidence="8">Putative tyrosine-protein phosphatase OCA1</fullName>
        <ecNumber evidence="3">3.1.3.48</ecNumber>
    </recommendedName>
</protein>
<dbReference type="InterPro" id="IPR020422">
    <property type="entry name" value="TYR_PHOSPHATASE_DUAL_dom"/>
</dbReference>
<dbReference type="EMBL" id="JAIFTL010000217">
    <property type="protein sequence ID" value="KAG9321257.1"/>
    <property type="molecule type" value="Genomic_DNA"/>
</dbReference>
<keyword evidence="6" id="KW-0904">Protein phosphatase</keyword>
<dbReference type="AlphaFoldDB" id="A0A9P7ZYV8"/>
<comment type="similarity">
    <text evidence="2">Belongs to the protein-tyrosine phosphatase family.</text>
</comment>
<comment type="subcellular location">
    <subcellularLocation>
        <location evidence="1">Cytoplasm</location>
    </subcellularLocation>
</comment>
<feature type="domain" description="Tyrosine-protein phosphatase" evidence="10">
    <location>
        <begin position="11"/>
        <end position="164"/>
    </location>
</feature>
<dbReference type="InterPro" id="IPR029021">
    <property type="entry name" value="Prot-tyrosine_phosphatase-like"/>
</dbReference>
<dbReference type="GO" id="GO:0004725">
    <property type="term" value="F:protein tyrosine phosphatase activity"/>
    <property type="evidence" value="ECO:0007669"/>
    <property type="project" value="UniProtKB-EC"/>
</dbReference>
<evidence type="ECO:0000256" key="4">
    <source>
        <dbReference type="ARBA" id="ARBA00022490"/>
    </source>
</evidence>
<evidence type="ECO:0000256" key="9">
    <source>
        <dbReference type="ARBA" id="ARBA00051722"/>
    </source>
</evidence>
<evidence type="ECO:0000256" key="8">
    <source>
        <dbReference type="ARBA" id="ARBA00039934"/>
    </source>
</evidence>
<dbReference type="GO" id="GO:0005737">
    <property type="term" value="C:cytoplasm"/>
    <property type="evidence" value="ECO:0007669"/>
    <property type="project" value="UniProtKB-SubCell"/>
</dbReference>
<evidence type="ECO:0000256" key="1">
    <source>
        <dbReference type="ARBA" id="ARBA00004496"/>
    </source>
</evidence>
<dbReference type="EC" id="3.1.3.48" evidence="3"/>
<dbReference type="InterPro" id="IPR020428">
    <property type="entry name" value="PFA-DSPs"/>
</dbReference>
<dbReference type="InterPro" id="IPR004861">
    <property type="entry name" value="Siw14-like"/>
</dbReference>
<dbReference type="Proteomes" id="UP000717515">
    <property type="component" value="Unassembled WGS sequence"/>
</dbReference>
<comment type="catalytic activity">
    <reaction evidence="9">
        <text>O-phospho-L-tyrosyl-[protein] + H2O = L-tyrosyl-[protein] + phosphate</text>
        <dbReference type="Rhea" id="RHEA:10684"/>
        <dbReference type="Rhea" id="RHEA-COMP:10136"/>
        <dbReference type="Rhea" id="RHEA-COMP:20101"/>
        <dbReference type="ChEBI" id="CHEBI:15377"/>
        <dbReference type="ChEBI" id="CHEBI:43474"/>
        <dbReference type="ChEBI" id="CHEBI:46858"/>
        <dbReference type="ChEBI" id="CHEBI:61978"/>
        <dbReference type="EC" id="3.1.3.48"/>
    </reaction>
</comment>
<organism evidence="11 12">
    <name type="scientific">Mortierella alpina</name>
    <name type="common">Oleaginous fungus</name>
    <name type="synonym">Mortierella renispora</name>
    <dbReference type="NCBI Taxonomy" id="64518"/>
    <lineage>
        <taxon>Eukaryota</taxon>
        <taxon>Fungi</taxon>
        <taxon>Fungi incertae sedis</taxon>
        <taxon>Mucoromycota</taxon>
        <taxon>Mortierellomycotina</taxon>
        <taxon>Mortierellomycetes</taxon>
        <taxon>Mortierellales</taxon>
        <taxon>Mortierellaceae</taxon>
        <taxon>Mortierella</taxon>
    </lineage>
</organism>
<evidence type="ECO:0000256" key="3">
    <source>
        <dbReference type="ARBA" id="ARBA00013064"/>
    </source>
</evidence>
<comment type="caution">
    <text evidence="11">The sequence shown here is derived from an EMBL/GenBank/DDBJ whole genome shotgun (WGS) entry which is preliminary data.</text>
</comment>
<reference evidence="11" key="1">
    <citation type="submission" date="2021-07" db="EMBL/GenBank/DDBJ databases">
        <title>Draft genome of Mortierella alpina, strain LL118, isolated from an aspen leaf litter sample.</title>
        <authorList>
            <person name="Yang S."/>
            <person name="Vinatzer B.A."/>
        </authorList>
    </citation>
    <scope>NUCLEOTIDE SEQUENCE</scope>
    <source>
        <strain evidence="11">LL118</strain>
    </source>
</reference>
<dbReference type="SUPFAM" id="SSF51197">
    <property type="entry name" value="Clavaminate synthase-like"/>
    <property type="match status" value="1"/>
</dbReference>
<dbReference type="CDD" id="cd14531">
    <property type="entry name" value="PFA-DSP_Oca1"/>
    <property type="match status" value="1"/>
</dbReference>
<keyword evidence="5" id="KW-0378">Hydrolase</keyword>
<evidence type="ECO:0000313" key="12">
    <source>
        <dbReference type="Proteomes" id="UP000717515"/>
    </source>
</evidence>
<dbReference type="PRINTS" id="PR01911">
    <property type="entry name" value="PFDSPHPHTASE"/>
</dbReference>
<dbReference type="InterPro" id="IPR044861">
    <property type="entry name" value="IPNS-like_FE2OG_OXY"/>
</dbReference>
<evidence type="ECO:0000313" key="11">
    <source>
        <dbReference type="EMBL" id="KAG9321257.1"/>
    </source>
</evidence>
<dbReference type="PANTHER" id="PTHR31126">
    <property type="entry name" value="TYROSINE-PROTEIN PHOSPHATASE"/>
    <property type="match status" value="1"/>
</dbReference>
<evidence type="ECO:0000256" key="7">
    <source>
        <dbReference type="ARBA" id="ARBA00037204"/>
    </source>
</evidence>
<evidence type="ECO:0000259" key="10">
    <source>
        <dbReference type="PROSITE" id="PS50054"/>
    </source>
</evidence>
<accession>A0A9P7ZYV8</accession>
<evidence type="ECO:0000256" key="2">
    <source>
        <dbReference type="ARBA" id="ARBA00009580"/>
    </source>
</evidence>
<dbReference type="Pfam" id="PF03162">
    <property type="entry name" value="Y_phosphatase2"/>
    <property type="match status" value="1"/>
</dbReference>
<dbReference type="Pfam" id="PF03171">
    <property type="entry name" value="2OG-FeII_Oxy"/>
    <property type="match status" value="1"/>
</dbReference>
<dbReference type="Gene3D" id="2.60.120.330">
    <property type="entry name" value="B-lactam Antibiotic, Isopenicillin N Synthase, Chain"/>
    <property type="match status" value="1"/>
</dbReference>
<evidence type="ECO:0000256" key="6">
    <source>
        <dbReference type="ARBA" id="ARBA00022912"/>
    </source>
</evidence>
<dbReference type="InterPro" id="IPR027443">
    <property type="entry name" value="IPNS-like_sf"/>
</dbReference>
<evidence type="ECO:0000256" key="5">
    <source>
        <dbReference type="ARBA" id="ARBA00022801"/>
    </source>
</evidence>
<comment type="function">
    <text evidence="7">Putative tyrosine-protein phosphatase required for protection against superoxide stress.</text>
</comment>
<dbReference type="PANTHER" id="PTHR31126:SF8">
    <property type="entry name" value="TYROSINE-PROTEIN PHOSPHATASE OCA1-RELATED"/>
    <property type="match status" value="1"/>
</dbReference>
<sequence>MTSQHLIPPLNFGMIEEDLYRSGQPNELNFPFLEKLGLKTVVWLAPEEPNQRFLDFVDDQDIHLYHLGVVSSMNAWDPITEEVVQEASELILTPQNYPMIVMCNLGRHRTGTIVGCLRKLQRWNLTSIFEEYRRYAGPKVRVLNEQFIELFDTDLENYEELLNRPQATTDLLPIINLGLYLQNPDSPEAIAESKRAADAIRDFGALIVKDPRVTEKENNDFIDMMEDYFNQPFDVKLKDARPEYGYQVGVTPELTEDPKCPKDPHCLDIIDHIPEANRPLSFHGPDPKWRFFWRVGEQPPATKFPRLNAEPVVPEAFKDTWSNTMDVWGSTLHKAVLGLAEMIAVGFGLPKKTFVDMAQYGPHLLAPTASDLNKYGQVGTVLAGFHYDLNFLTIHGKSRYPGLNIWPRNESEKLAVRVPDGCLLVQAGKQLEWLTGGVVQAGYHEVIVNENTVKAIQNKTNDRPLWRISSTFFLHIASDNVLRPLEGVFDTEENRAAKYPKIHTGDQVRKELGLIALLEK</sequence>
<keyword evidence="4" id="KW-0963">Cytoplasm</keyword>
<name>A0A9P7ZYV8_MORAP</name>
<dbReference type="FunFam" id="3.90.190.10:FF:000035">
    <property type="entry name" value="Tyrosine phosphatase, putative"/>
    <property type="match status" value="1"/>
</dbReference>
<proteinExistence type="inferred from homology"/>
<dbReference type="SUPFAM" id="SSF52799">
    <property type="entry name" value="(Phosphotyrosine protein) phosphatases II"/>
    <property type="match status" value="1"/>
</dbReference>